<organism evidence="3 4">
    <name type="scientific">Agromyces bauzanensis</name>
    <dbReference type="NCBI Taxonomy" id="1308924"/>
    <lineage>
        <taxon>Bacteria</taxon>
        <taxon>Bacillati</taxon>
        <taxon>Actinomycetota</taxon>
        <taxon>Actinomycetes</taxon>
        <taxon>Micrococcales</taxon>
        <taxon>Microbacteriaceae</taxon>
        <taxon>Agromyces</taxon>
    </lineage>
</organism>
<dbReference type="EMBL" id="BMMD01000013">
    <property type="protein sequence ID" value="GGJ84690.1"/>
    <property type="molecule type" value="Genomic_DNA"/>
</dbReference>
<dbReference type="SMART" id="SM00450">
    <property type="entry name" value="RHOD"/>
    <property type="match status" value="1"/>
</dbReference>
<dbReference type="InterPro" id="IPR052367">
    <property type="entry name" value="Thiosulfate_ST/Rhodanese-like"/>
</dbReference>
<dbReference type="InterPro" id="IPR001763">
    <property type="entry name" value="Rhodanese-like_dom"/>
</dbReference>
<reference evidence="3" key="1">
    <citation type="journal article" date="2014" name="Int. J. Syst. Evol. Microbiol.">
        <title>Complete genome sequence of Corynebacterium casei LMG S-19264T (=DSM 44701T), isolated from a smear-ripened cheese.</title>
        <authorList>
            <consortium name="US DOE Joint Genome Institute (JGI-PGF)"/>
            <person name="Walter F."/>
            <person name="Albersmeier A."/>
            <person name="Kalinowski J."/>
            <person name="Ruckert C."/>
        </authorList>
    </citation>
    <scope>NUCLEOTIDE SEQUENCE</scope>
    <source>
        <strain evidence="3">CGMCC 1.8984</strain>
    </source>
</reference>
<keyword evidence="4" id="KW-1185">Reference proteome</keyword>
<feature type="signal peptide" evidence="1">
    <location>
        <begin position="1"/>
        <end position="22"/>
    </location>
</feature>
<dbReference type="RefSeq" id="WP_188743651.1">
    <property type="nucleotide sequence ID" value="NZ_BAABFW010000023.1"/>
</dbReference>
<dbReference type="CDD" id="cd00158">
    <property type="entry name" value="RHOD"/>
    <property type="match status" value="1"/>
</dbReference>
<gene>
    <name evidence="3" type="ORF">GCM10011372_23750</name>
</gene>
<dbReference type="SUPFAM" id="SSF52821">
    <property type="entry name" value="Rhodanese/Cell cycle control phosphatase"/>
    <property type="match status" value="1"/>
</dbReference>
<accession>A0A917PM53</accession>
<keyword evidence="1" id="KW-0732">Signal</keyword>
<name>A0A917PM53_9MICO</name>
<evidence type="ECO:0000313" key="4">
    <source>
        <dbReference type="Proteomes" id="UP000636956"/>
    </source>
</evidence>
<proteinExistence type="predicted"/>
<dbReference type="AlphaFoldDB" id="A0A917PM53"/>
<evidence type="ECO:0000256" key="1">
    <source>
        <dbReference type="SAM" id="SignalP"/>
    </source>
</evidence>
<dbReference type="PROSITE" id="PS51257">
    <property type="entry name" value="PROKAR_LIPOPROTEIN"/>
    <property type="match status" value="1"/>
</dbReference>
<dbReference type="Proteomes" id="UP000636956">
    <property type="component" value="Unassembled WGS sequence"/>
</dbReference>
<sequence>MKLLSRLLAPLAVATAVVLGVAACAPTAEPIEVASDTVVIDVRTPAEYAEGHLEGAINVDVQSPEFDALVSELPADGEYVVYCRSGNRSAAAIDRMEALGFTSLVNAGGVDAASNATGLAITK</sequence>
<evidence type="ECO:0000259" key="2">
    <source>
        <dbReference type="PROSITE" id="PS50206"/>
    </source>
</evidence>
<feature type="domain" description="Rhodanese" evidence="2">
    <location>
        <begin position="33"/>
        <end position="122"/>
    </location>
</feature>
<dbReference type="PANTHER" id="PTHR45431:SF3">
    <property type="entry name" value="RHODANESE-LIKE DOMAIN-CONTAINING PROTEIN 15, CHLOROPLASTIC"/>
    <property type="match status" value="1"/>
</dbReference>
<evidence type="ECO:0000313" key="3">
    <source>
        <dbReference type="EMBL" id="GGJ84690.1"/>
    </source>
</evidence>
<reference evidence="3" key="2">
    <citation type="submission" date="2020-09" db="EMBL/GenBank/DDBJ databases">
        <authorList>
            <person name="Sun Q."/>
            <person name="Zhou Y."/>
        </authorList>
    </citation>
    <scope>NUCLEOTIDE SEQUENCE</scope>
    <source>
        <strain evidence="3">CGMCC 1.8984</strain>
    </source>
</reference>
<dbReference type="PROSITE" id="PS50206">
    <property type="entry name" value="RHODANESE_3"/>
    <property type="match status" value="1"/>
</dbReference>
<dbReference type="Gene3D" id="3.40.250.10">
    <property type="entry name" value="Rhodanese-like domain"/>
    <property type="match status" value="1"/>
</dbReference>
<dbReference type="PANTHER" id="PTHR45431">
    <property type="entry name" value="RHODANESE-LIKE DOMAIN-CONTAINING PROTEIN 15, CHLOROPLASTIC"/>
    <property type="match status" value="1"/>
</dbReference>
<dbReference type="Pfam" id="PF00581">
    <property type="entry name" value="Rhodanese"/>
    <property type="match status" value="1"/>
</dbReference>
<protein>
    <recommendedName>
        <fullName evidence="2">Rhodanese domain-containing protein</fullName>
    </recommendedName>
</protein>
<feature type="chain" id="PRO_5039093539" description="Rhodanese domain-containing protein" evidence="1">
    <location>
        <begin position="23"/>
        <end position="123"/>
    </location>
</feature>
<comment type="caution">
    <text evidence="3">The sequence shown here is derived from an EMBL/GenBank/DDBJ whole genome shotgun (WGS) entry which is preliminary data.</text>
</comment>
<dbReference type="InterPro" id="IPR036873">
    <property type="entry name" value="Rhodanese-like_dom_sf"/>
</dbReference>